<dbReference type="Gene3D" id="3.20.20.140">
    <property type="entry name" value="Metal-dependent hydrolases"/>
    <property type="match status" value="1"/>
</dbReference>
<proteinExistence type="predicted"/>
<dbReference type="GO" id="GO:0006508">
    <property type="term" value="P:proteolysis"/>
    <property type="evidence" value="ECO:0007669"/>
    <property type="project" value="InterPro"/>
</dbReference>
<sequence length="311" mass="35202">MNIIDLHCDVLWKLWESKGKIRFADSPELDANKERLQKGNVKVQCFAVFVSPELKSNEQFQTALEQINYFYTEILEKNPDIIQIRDWKDVLDLKPGQTGAVLTLEGVDCIGNDLQKLSLLNHMGVRAVGLTWNYGNLAADGAEELRGAGLTMFGKQVVLLNNQRKMLTDVSHLSERAFWDVMELADYPIASHSNAKALCNHPRNLTDKQAEALFAKNAMVHVVFYPEFIAEKEIVTISDLIKHIDHFCSIGGVRHIGFGSDFDGIDRHISGLENASQYQNLINELLKYYSEDQVRGFAGQNFLETVSNWKI</sequence>
<name>A0A429X6S9_SIMTE</name>
<dbReference type="SUPFAM" id="SSF51556">
    <property type="entry name" value="Metallo-dependent hydrolases"/>
    <property type="match status" value="1"/>
</dbReference>
<dbReference type="PANTHER" id="PTHR10443:SF12">
    <property type="entry name" value="DIPEPTIDASE"/>
    <property type="match status" value="1"/>
</dbReference>
<dbReference type="RefSeq" id="WP_120116857.1">
    <property type="nucleotide sequence ID" value="NZ_QYTW02000013.1"/>
</dbReference>
<dbReference type="Proteomes" id="UP000287296">
    <property type="component" value="Unassembled WGS sequence"/>
</dbReference>
<dbReference type="CDD" id="cd01301">
    <property type="entry name" value="rDP_like"/>
    <property type="match status" value="1"/>
</dbReference>
<reference evidence="1 2" key="1">
    <citation type="submission" date="2018-12" db="EMBL/GenBank/DDBJ databases">
        <authorList>
            <person name="Sun L."/>
            <person name="Chen Z."/>
        </authorList>
    </citation>
    <scope>NUCLEOTIDE SEQUENCE [LARGE SCALE GENOMIC DNA]</scope>
    <source>
        <strain evidence="1 2">LMG 29736</strain>
    </source>
</reference>
<comment type="caution">
    <text evidence="1">The sequence shown here is derived from an EMBL/GenBank/DDBJ whole genome shotgun (WGS) entry which is preliminary data.</text>
</comment>
<evidence type="ECO:0000313" key="1">
    <source>
        <dbReference type="EMBL" id="RST59145.1"/>
    </source>
</evidence>
<accession>A0A429X6S9</accession>
<dbReference type="EMBL" id="QYTW02000013">
    <property type="protein sequence ID" value="RST59145.1"/>
    <property type="molecule type" value="Genomic_DNA"/>
</dbReference>
<dbReference type="InterPro" id="IPR008257">
    <property type="entry name" value="Pept_M19"/>
</dbReference>
<organism evidence="1 2">
    <name type="scientific">Siminovitchia terrae</name>
    <name type="common">Bacillus terrae</name>
    <dbReference type="NCBI Taxonomy" id="1914933"/>
    <lineage>
        <taxon>Bacteria</taxon>
        <taxon>Bacillati</taxon>
        <taxon>Bacillota</taxon>
        <taxon>Bacilli</taxon>
        <taxon>Bacillales</taxon>
        <taxon>Bacillaceae</taxon>
        <taxon>Siminovitchia</taxon>
    </lineage>
</organism>
<protein>
    <submittedName>
        <fullName evidence="1">Membrane dipeptidase</fullName>
    </submittedName>
</protein>
<dbReference type="PANTHER" id="PTHR10443">
    <property type="entry name" value="MICROSOMAL DIPEPTIDASE"/>
    <property type="match status" value="1"/>
</dbReference>
<dbReference type="PROSITE" id="PS51365">
    <property type="entry name" value="RENAL_DIPEPTIDASE_2"/>
    <property type="match status" value="1"/>
</dbReference>
<evidence type="ECO:0000313" key="2">
    <source>
        <dbReference type="Proteomes" id="UP000287296"/>
    </source>
</evidence>
<dbReference type="Pfam" id="PF01244">
    <property type="entry name" value="Peptidase_M19"/>
    <property type="match status" value="1"/>
</dbReference>
<gene>
    <name evidence="1" type="ORF">D5F11_013525</name>
</gene>
<dbReference type="InterPro" id="IPR032466">
    <property type="entry name" value="Metal_Hydrolase"/>
</dbReference>
<dbReference type="OrthoDB" id="9804920at2"/>
<dbReference type="GO" id="GO:0070573">
    <property type="term" value="F:metallodipeptidase activity"/>
    <property type="evidence" value="ECO:0007669"/>
    <property type="project" value="InterPro"/>
</dbReference>
<dbReference type="AlphaFoldDB" id="A0A429X6S9"/>